<dbReference type="AlphaFoldDB" id="A0AAE0GT67"/>
<proteinExistence type="predicted"/>
<name>A0AAE0GT67_9CHLO</name>
<protein>
    <submittedName>
        <fullName evidence="2">Uncharacterized protein</fullName>
    </submittedName>
</protein>
<dbReference type="Proteomes" id="UP001190700">
    <property type="component" value="Unassembled WGS sequence"/>
</dbReference>
<evidence type="ECO:0000313" key="2">
    <source>
        <dbReference type="EMBL" id="KAK3283822.1"/>
    </source>
</evidence>
<comment type="caution">
    <text evidence="2">The sequence shown here is derived from an EMBL/GenBank/DDBJ whole genome shotgun (WGS) entry which is preliminary data.</text>
</comment>
<dbReference type="EMBL" id="LGRX02002642">
    <property type="protein sequence ID" value="KAK3283822.1"/>
    <property type="molecule type" value="Genomic_DNA"/>
</dbReference>
<keyword evidence="3" id="KW-1185">Reference proteome</keyword>
<organism evidence="2 3">
    <name type="scientific">Cymbomonas tetramitiformis</name>
    <dbReference type="NCBI Taxonomy" id="36881"/>
    <lineage>
        <taxon>Eukaryota</taxon>
        <taxon>Viridiplantae</taxon>
        <taxon>Chlorophyta</taxon>
        <taxon>Pyramimonadophyceae</taxon>
        <taxon>Pyramimonadales</taxon>
        <taxon>Pyramimonadaceae</taxon>
        <taxon>Cymbomonas</taxon>
    </lineage>
</organism>
<evidence type="ECO:0000313" key="3">
    <source>
        <dbReference type="Proteomes" id="UP001190700"/>
    </source>
</evidence>
<feature type="transmembrane region" description="Helical" evidence="1">
    <location>
        <begin position="18"/>
        <end position="40"/>
    </location>
</feature>
<reference evidence="2 3" key="1">
    <citation type="journal article" date="2015" name="Genome Biol. Evol.">
        <title>Comparative Genomics of a Bacterivorous Green Alga Reveals Evolutionary Causalities and Consequences of Phago-Mixotrophic Mode of Nutrition.</title>
        <authorList>
            <person name="Burns J.A."/>
            <person name="Paasch A."/>
            <person name="Narechania A."/>
            <person name="Kim E."/>
        </authorList>
    </citation>
    <scope>NUCLEOTIDE SEQUENCE [LARGE SCALE GENOMIC DNA]</scope>
    <source>
        <strain evidence="2 3">PLY_AMNH</strain>
    </source>
</reference>
<accession>A0AAE0GT67</accession>
<keyword evidence="1" id="KW-0472">Membrane</keyword>
<sequence>MVAVVEESNDESLAQSDWFLPTLILAGGGLVAGAMTALYVNAHATLQEANKSIVVKKGAVLPLEAVAVVENSAAAAGLGWPAAAGEGVMADDTGVTEEGQPTVVIINLPSHNSAPQDPEHVYDLLSAGFVEDASEMLSAQLAGG</sequence>
<evidence type="ECO:0000256" key="1">
    <source>
        <dbReference type="SAM" id="Phobius"/>
    </source>
</evidence>
<gene>
    <name evidence="2" type="ORF">CYMTET_8498</name>
</gene>
<keyword evidence="1" id="KW-0812">Transmembrane</keyword>
<keyword evidence="1" id="KW-1133">Transmembrane helix</keyword>